<reference evidence="1" key="1">
    <citation type="journal article" date="2021" name="Environ. Microbiol.">
        <title>Gene family expansions and transcriptome signatures uncover fungal adaptations to wood decay.</title>
        <authorList>
            <person name="Hage H."/>
            <person name="Miyauchi S."/>
            <person name="Viragh M."/>
            <person name="Drula E."/>
            <person name="Min B."/>
            <person name="Chaduli D."/>
            <person name="Navarro D."/>
            <person name="Favel A."/>
            <person name="Norest M."/>
            <person name="Lesage-Meessen L."/>
            <person name="Balint B."/>
            <person name="Merenyi Z."/>
            <person name="de Eugenio L."/>
            <person name="Morin E."/>
            <person name="Martinez A.T."/>
            <person name="Baldrian P."/>
            <person name="Stursova M."/>
            <person name="Martinez M.J."/>
            <person name="Novotny C."/>
            <person name="Magnuson J.K."/>
            <person name="Spatafora J.W."/>
            <person name="Maurice S."/>
            <person name="Pangilinan J."/>
            <person name="Andreopoulos W."/>
            <person name="LaButti K."/>
            <person name="Hundley H."/>
            <person name="Na H."/>
            <person name="Kuo A."/>
            <person name="Barry K."/>
            <person name="Lipzen A."/>
            <person name="Henrissat B."/>
            <person name="Riley R."/>
            <person name="Ahrendt S."/>
            <person name="Nagy L.G."/>
            <person name="Grigoriev I.V."/>
            <person name="Martin F."/>
            <person name="Rosso M.N."/>
        </authorList>
    </citation>
    <scope>NUCLEOTIDE SEQUENCE</scope>
    <source>
        <strain evidence="1">CBS 384.51</strain>
    </source>
</reference>
<keyword evidence="2" id="KW-1185">Reference proteome</keyword>
<proteinExistence type="predicted"/>
<gene>
    <name evidence="1" type="ORF">BDY19DRAFT_912491</name>
</gene>
<name>A0ACB8UJC8_9APHY</name>
<dbReference type="EMBL" id="MU274900">
    <property type="protein sequence ID" value="KAI0094373.1"/>
    <property type="molecule type" value="Genomic_DNA"/>
</dbReference>
<organism evidence="1 2">
    <name type="scientific">Irpex rosettiformis</name>
    <dbReference type="NCBI Taxonomy" id="378272"/>
    <lineage>
        <taxon>Eukaryota</taxon>
        <taxon>Fungi</taxon>
        <taxon>Dikarya</taxon>
        <taxon>Basidiomycota</taxon>
        <taxon>Agaricomycotina</taxon>
        <taxon>Agaricomycetes</taxon>
        <taxon>Polyporales</taxon>
        <taxon>Irpicaceae</taxon>
        <taxon>Irpex</taxon>
    </lineage>
</organism>
<evidence type="ECO:0000313" key="1">
    <source>
        <dbReference type="EMBL" id="KAI0094373.1"/>
    </source>
</evidence>
<protein>
    <submittedName>
        <fullName evidence="1">Glycosyltransferase family 21 protein</fullName>
    </submittedName>
</protein>
<evidence type="ECO:0000313" key="2">
    <source>
        <dbReference type="Proteomes" id="UP001055072"/>
    </source>
</evidence>
<sequence length="466" mass="52325">MDVDDVTEAHSHPSAVPTVLAVAGVTWYCFIFSLGLLGCVSARKRYRLRPRSPLASADPSTVPGVSIIRPLKGLDANLYENLESTFTQEYPNYEIFLTVENDHDQALAVVRDLIAKYPNVNAHIIIGEETVGVNPKVNNIIRAYRQAANDILWVLDSNVMVDSGTLGRSVDALDGPPSAAPSSRKRIALVHHVPFAFATEYSLGSHVEQAFLNTNHAKMYIAINTVAIDSCVVGKSNLYRKSDIDRVDGTLKPVTSNDQSRHEKGLAVFGRFLAEDNMIASALWHELGLRHDLSCDVARNAVGNMSLADYFWRRVRWIRVRKRMVFAATLIEPFTESIVVGVLAALGLRYLFGFPMWLFLPIHFAVWLAVDLDVYASLAGYPLPSGAVWWRFVGAYALREALALPIWMFAIWGSTVDWRGKTYIVMRNGEVRRSNRDDEKSWFRWGFWKRSGKNDSHYEAIETSES</sequence>
<comment type="caution">
    <text evidence="1">The sequence shown here is derived from an EMBL/GenBank/DDBJ whole genome shotgun (WGS) entry which is preliminary data.</text>
</comment>
<accession>A0ACB8UJC8</accession>
<dbReference type="Proteomes" id="UP001055072">
    <property type="component" value="Unassembled WGS sequence"/>
</dbReference>